<keyword evidence="1" id="KW-0732">Signal</keyword>
<name>A0A2G8RZ13_9APHY</name>
<protein>
    <recommendedName>
        <fullName evidence="4">Transporter</fullName>
    </recommendedName>
</protein>
<dbReference type="EMBL" id="AYKW01000039">
    <property type="protein sequence ID" value="PIL26727.1"/>
    <property type="molecule type" value="Genomic_DNA"/>
</dbReference>
<feature type="chain" id="PRO_5013836158" description="Transporter" evidence="1">
    <location>
        <begin position="25"/>
        <end position="184"/>
    </location>
</feature>
<dbReference type="Proteomes" id="UP000230002">
    <property type="component" value="Unassembled WGS sequence"/>
</dbReference>
<reference evidence="2 3" key="1">
    <citation type="journal article" date="2015" name="Sci. Rep.">
        <title>Chromosome-level genome map provides insights into diverse defense mechanisms in the medicinal fungus Ganoderma sinense.</title>
        <authorList>
            <person name="Zhu Y."/>
            <person name="Xu J."/>
            <person name="Sun C."/>
            <person name="Zhou S."/>
            <person name="Xu H."/>
            <person name="Nelson D.R."/>
            <person name="Qian J."/>
            <person name="Song J."/>
            <person name="Luo H."/>
            <person name="Xiang L."/>
            <person name="Li Y."/>
            <person name="Xu Z."/>
            <person name="Ji A."/>
            <person name="Wang L."/>
            <person name="Lu S."/>
            <person name="Hayward A."/>
            <person name="Sun W."/>
            <person name="Li X."/>
            <person name="Schwartz D.C."/>
            <person name="Wang Y."/>
            <person name="Chen S."/>
        </authorList>
    </citation>
    <scope>NUCLEOTIDE SEQUENCE [LARGE SCALE GENOMIC DNA]</scope>
    <source>
        <strain evidence="2 3">ZZ0214-1</strain>
    </source>
</reference>
<sequence>MKFFSTFLAAAFVALLLNVAGTMAQTSDQVISAIQSFITSSSNLDAEVTPLNAVTFPTMGFIIAEGFNNITSAVNTFNAEFSADTPPYPDDAAVAVVDVFTAFVEVHQDLLNVVIGKHTLAAMFGFVAPIAAALRSLEGAVVTFAFALLSLVPTESGPFTAQLDALAATFANATMVYGGVTSVI</sequence>
<feature type="signal peptide" evidence="1">
    <location>
        <begin position="1"/>
        <end position="24"/>
    </location>
</feature>
<evidence type="ECO:0008006" key="4">
    <source>
        <dbReference type="Google" id="ProtNLM"/>
    </source>
</evidence>
<evidence type="ECO:0000313" key="3">
    <source>
        <dbReference type="Proteomes" id="UP000230002"/>
    </source>
</evidence>
<evidence type="ECO:0000313" key="2">
    <source>
        <dbReference type="EMBL" id="PIL26727.1"/>
    </source>
</evidence>
<organism evidence="2 3">
    <name type="scientific">Ganoderma sinense ZZ0214-1</name>
    <dbReference type="NCBI Taxonomy" id="1077348"/>
    <lineage>
        <taxon>Eukaryota</taxon>
        <taxon>Fungi</taxon>
        <taxon>Dikarya</taxon>
        <taxon>Basidiomycota</taxon>
        <taxon>Agaricomycotina</taxon>
        <taxon>Agaricomycetes</taxon>
        <taxon>Polyporales</taxon>
        <taxon>Polyporaceae</taxon>
        <taxon>Ganoderma</taxon>
    </lineage>
</organism>
<accession>A0A2G8RZ13</accession>
<gene>
    <name evidence="2" type="ORF">GSI_11206</name>
</gene>
<dbReference type="AlphaFoldDB" id="A0A2G8RZ13"/>
<evidence type="ECO:0000256" key="1">
    <source>
        <dbReference type="SAM" id="SignalP"/>
    </source>
</evidence>
<dbReference type="OrthoDB" id="3210262at2759"/>
<proteinExistence type="predicted"/>
<comment type="caution">
    <text evidence="2">The sequence shown here is derived from an EMBL/GenBank/DDBJ whole genome shotgun (WGS) entry which is preliminary data.</text>
</comment>
<keyword evidence="3" id="KW-1185">Reference proteome</keyword>